<comment type="similarity">
    <text evidence="1">Belongs to the sigma-70 factor family. ECF subfamily.</text>
</comment>
<gene>
    <name evidence="6" type="ORF">FA045_11370</name>
</gene>
<dbReference type="Gene3D" id="1.10.1740.10">
    <property type="match status" value="1"/>
</dbReference>
<comment type="caution">
    <text evidence="6">The sequence shown here is derived from an EMBL/GenBank/DDBJ whole genome shotgun (WGS) entry which is preliminary data.</text>
</comment>
<keyword evidence="7" id="KW-1185">Reference proteome</keyword>
<dbReference type="Gene3D" id="1.10.10.10">
    <property type="entry name" value="Winged helix-like DNA-binding domain superfamily/Winged helix DNA-binding domain"/>
    <property type="match status" value="1"/>
</dbReference>
<dbReference type="OrthoDB" id="659569at2"/>
<dbReference type="InterPro" id="IPR013324">
    <property type="entry name" value="RNA_pol_sigma_r3/r4-like"/>
</dbReference>
<dbReference type="InterPro" id="IPR013249">
    <property type="entry name" value="RNA_pol_sigma70_r4_t2"/>
</dbReference>
<dbReference type="AlphaFoldDB" id="A0A4U1C8X7"/>
<dbReference type="Pfam" id="PF08281">
    <property type="entry name" value="Sigma70_r4_2"/>
    <property type="match status" value="1"/>
</dbReference>
<evidence type="ECO:0000313" key="6">
    <source>
        <dbReference type="EMBL" id="TKC00033.1"/>
    </source>
</evidence>
<dbReference type="Proteomes" id="UP000310477">
    <property type="component" value="Unassembled WGS sequence"/>
</dbReference>
<dbReference type="InterPro" id="IPR013325">
    <property type="entry name" value="RNA_pol_sigma_r2"/>
</dbReference>
<evidence type="ECO:0000256" key="2">
    <source>
        <dbReference type="ARBA" id="ARBA00023015"/>
    </source>
</evidence>
<evidence type="ECO:0000256" key="4">
    <source>
        <dbReference type="ARBA" id="ARBA00023163"/>
    </source>
</evidence>
<keyword evidence="3" id="KW-0731">Sigma factor</keyword>
<dbReference type="SUPFAM" id="SSF88946">
    <property type="entry name" value="Sigma2 domain of RNA polymerase sigma factors"/>
    <property type="match status" value="1"/>
</dbReference>
<dbReference type="PANTHER" id="PTHR43133:SF46">
    <property type="entry name" value="RNA POLYMERASE SIGMA-70 FACTOR ECF SUBFAMILY"/>
    <property type="match status" value="1"/>
</dbReference>
<organism evidence="6 7">
    <name type="scientific">Pedobacter cryotolerans</name>
    <dbReference type="NCBI Taxonomy" id="2571270"/>
    <lineage>
        <taxon>Bacteria</taxon>
        <taxon>Pseudomonadati</taxon>
        <taxon>Bacteroidota</taxon>
        <taxon>Sphingobacteriia</taxon>
        <taxon>Sphingobacteriales</taxon>
        <taxon>Sphingobacteriaceae</taxon>
        <taxon>Pedobacter</taxon>
    </lineage>
</organism>
<dbReference type="EMBL" id="SWBO01000005">
    <property type="protein sequence ID" value="TKC00033.1"/>
    <property type="molecule type" value="Genomic_DNA"/>
</dbReference>
<proteinExistence type="inferred from homology"/>
<keyword evidence="2" id="KW-0805">Transcription regulation</keyword>
<name>A0A4U1C8X7_9SPHI</name>
<dbReference type="InterPro" id="IPR039425">
    <property type="entry name" value="RNA_pol_sigma-70-like"/>
</dbReference>
<protein>
    <submittedName>
        <fullName evidence="6">Sigma-70 family RNA polymerase sigma factor</fullName>
    </submittedName>
</protein>
<evidence type="ECO:0000259" key="5">
    <source>
        <dbReference type="Pfam" id="PF08281"/>
    </source>
</evidence>
<dbReference type="RefSeq" id="WP_136877196.1">
    <property type="nucleotide sequence ID" value="NZ_SWBO01000005.1"/>
</dbReference>
<reference evidence="6 7" key="1">
    <citation type="submission" date="2019-04" db="EMBL/GenBank/DDBJ databases">
        <title>Pedobacter sp. AR-2-6 sp. nov., isolated from Arctic soil.</title>
        <authorList>
            <person name="Dahal R.H."/>
            <person name="Kim D.-U."/>
        </authorList>
    </citation>
    <scope>NUCLEOTIDE SEQUENCE [LARGE SCALE GENOMIC DNA]</scope>
    <source>
        <strain evidence="6 7">AR-2-6</strain>
    </source>
</reference>
<dbReference type="GO" id="GO:0016987">
    <property type="term" value="F:sigma factor activity"/>
    <property type="evidence" value="ECO:0007669"/>
    <property type="project" value="UniProtKB-KW"/>
</dbReference>
<dbReference type="PANTHER" id="PTHR43133">
    <property type="entry name" value="RNA POLYMERASE ECF-TYPE SIGMA FACTO"/>
    <property type="match status" value="1"/>
</dbReference>
<dbReference type="NCBIfam" id="TIGR02937">
    <property type="entry name" value="sigma70-ECF"/>
    <property type="match status" value="1"/>
</dbReference>
<evidence type="ECO:0000256" key="1">
    <source>
        <dbReference type="ARBA" id="ARBA00010641"/>
    </source>
</evidence>
<sequence length="190" mass="22451">MSGYKTLSDDELVALLREGNHLAYSEIYNRFFYLMFVFAYKKLSDEELAKDFVQELFTKLWVKKETILENGNIAQYLYISLRSRIFDFFAHQKVQTKYIDSLKDFASTNIVEYTDHLIREKQLLEYIEVQIKSLPKKMREVFEMSRKQYLSNKEIAEELGTTESNVSHHINNAVKILRTKLGLIIAFLPL</sequence>
<dbReference type="GO" id="GO:0003677">
    <property type="term" value="F:DNA binding"/>
    <property type="evidence" value="ECO:0007669"/>
    <property type="project" value="InterPro"/>
</dbReference>
<dbReference type="InterPro" id="IPR014284">
    <property type="entry name" value="RNA_pol_sigma-70_dom"/>
</dbReference>
<keyword evidence="4" id="KW-0804">Transcription</keyword>
<accession>A0A4U1C8X7</accession>
<feature type="domain" description="RNA polymerase sigma factor 70 region 4 type 2" evidence="5">
    <location>
        <begin position="125"/>
        <end position="175"/>
    </location>
</feature>
<dbReference type="GO" id="GO:0006352">
    <property type="term" value="P:DNA-templated transcription initiation"/>
    <property type="evidence" value="ECO:0007669"/>
    <property type="project" value="InterPro"/>
</dbReference>
<evidence type="ECO:0000313" key="7">
    <source>
        <dbReference type="Proteomes" id="UP000310477"/>
    </source>
</evidence>
<evidence type="ECO:0000256" key="3">
    <source>
        <dbReference type="ARBA" id="ARBA00023082"/>
    </source>
</evidence>
<dbReference type="InterPro" id="IPR036388">
    <property type="entry name" value="WH-like_DNA-bd_sf"/>
</dbReference>
<dbReference type="SUPFAM" id="SSF88659">
    <property type="entry name" value="Sigma3 and sigma4 domains of RNA polymerase sigma factors"/>
    <property type="match status" value="1"/>
</dbReference>